<dbReference type="Pfam" id="PF04248">
    <property type="entry name" value="NTP_transf_9"/>
    <property type="match status" value="1"/>
</dbReference>
<dbReference type="KEGG" id="emx:FKV68_22270"/>
<feature type="domain" description="DUF427" evidence="1">
    <location>
        <begin position="4"/>
        <end position="88"/>
    </location>
</feature>
<dbReference type="InterPro" id="IPR007361">
    <property type="entry name" value="DUF427"/>
</dbReference>
<geneLocation type="plasmid" evidence="3">
    <name>pemeittgr7a</name>
</geneLocation>
<dbReference type="RefSeq" id="WP_180941709.1">
    <property type="nucleotide sequence ID" value="NZ_CP041239.1"/>
</dbReference>
<dbReference type="Proteomes" id="UP000510721">
    <property type="component" value="Plasmid pEmeITTGR7a"/>
</dbReference>
<dbReference type="EMBL" id="CP041239">
    <property type="protein sequence ID" value="QLL64162.1"/>
    <property type="molecule type" value="Genomic_DNA"/>
</dbReference>
<evidence type="ECO:0000313" key="3">
    <source>
        <dbReference type="Proteomes" id="UP000510721"/>
    </source>
</evidence>
<proteinExistence type="predicted"/>
<name>A0A859QFV2_9HYPH</name>
<reference evidence="2 3" key="1">
    <citation type="submission" date="2019-06" db="EMBL/GenBank/DDBJ databases">
        <title>Complete genome sequence of Ensifer mexicanus ITTG R7 isolated from nodules of Acacia angustissima (Mill.) Kuntze.</title>
        <authorList>
            <person name="Rincon-Rosales R."/>
            <person name="Rogel M.A."/>
            <person name="Guerrero G."/>
            <person name="Rincon-Molina C.I."/>
            <person name="Lopez-Lopez A."/>
            <person name="Martinez-Romero E."/>
        </authorList>
    </citation>
    <scope>NUCLEOTIDE SEQUENCE [LARGE SCALE GENOMIC DNA]</scope>
    <source>
        <strain evidence="2 3">ITTG R7</strain>
        <plasmid evidence="3">pemeittgr7a</plasmid>
    </source>
</reference>
<dbReference type="Gene3D" id="2.170.150.40">
    <property type="entry name" value="Domain of unknown function (DUF427)"/>
    <property type="match status" value="1"/>
</dbReference>
<evidence type="ECO:0000259" key="1">
    <source>
        <dbReference type="Pfam" id="PF04248"/>
    </source>
</evidence>
<protein>
    <submittedName>
        <fullName evidence="2">DUF427 domain-containing protein</fullName>
    </submittedName>
</protein>
<keyword evidence="2" id="KW-0614">Plasmid</keyword>
<dbReference type="AlphaFoldDB" id="A0A859QFV2"/>
<dbReference type="PANTHER" id="PTHR34310:SF5">
    <property type="entry name" value="DUF427 DOMAIN PROTEIN (AFU_ORTHOLOGUE AFUA_3G02220)"/>
    <property type="match status" value="1"/>
</dbReference>
<dbReference type="PANTHER" id="PTHR34310">
    <property type="entry name" value="DUF427 DOMAIN PROTEIN (AFU_ORTHOLOGUE AFUA_3G02220)"/>
    <property type="match status" value="1"/>
</dbReference>
<gene>
    <name evidence="2" type="ORF">FKV68_22270</name>
</gene>
<evidence type="ECO:0000313" key="2">
    <source>
        <dbReference type="EMBL" id="QLL64162.1"/>
    </source>
</evidence>
<sequence>MAVATWNGTVIAESENTVVVEGNHYVPPESVDRRYLRQSPTTSRCPWKGLANYCSLVVDGKVNEDAAWYYAEPSDAAAAIKGYIAFWKGVDVR</sequence>
<keyword evidence="3" id="KW-1185">Reference proteome</keyword>
<accession>A0A859QFV2</accession>
<dbReference type="InterPro" id="IPR038694">
    <property type="entry name" value="DUF427_sf"/>
</dbReference>
<organism evidence="2 3">
    <name type="scientific">Sinorhizobium mexicanum</name>
    <dbReference type="NCBI Taxonomy" id="375549"/>
    <lineage>
        <taxon>Bacteria</taxon>
        <taxon>Pseudomonadati</taxon>
        <taxon>Pseudomonadota</taxon>
        <taxon>Alphaproteobacteria</taxon>
        <taxon>Hyphomicrobiales</taxon>
        <taxon>Rhizobiaceae</taxon>
        <taxon>Sinorhizobium/Ensifer group</taxon>
        <taxon>Sinorhizobium</taxon>
    </lineage>
</organism>